<dbReference type="Pfam" id="PF00001">
    <property type="entry name" value="7tm_1"/>
    <property type="match status" value="2"/>
</dbReference>
<accession>A0A814NM54</accession>
<dbReference type="InterPro" id="IPR017452">
    <property type="entry name" value="GPCR_Rhodpsn_7TM"/>
</dbReference>
<comment type="caution">
    <text evidence="10">The sequence shown here is derived from an EMBL/GenBank/DDBJ whole genome shotgun (WGS) entry which is preliminary data.</text>
</comment>
<feature type="transmembrane region" description="Helical" evidence="8">
    <location>
        <begin position="32"/>
        <end position="57"/>
    </location>
</feature>
<evidence type="ECO:0000256" key="3">
    <source>
        <dbReference type="ARBA" id="ARBA00022989"/>
    </source>
</evidence>
<dbReference type="AlphaFoldDB" id="A0A814NM54"/>
<keyword evidence="5 8" id="KW-0472">Membrane</keyword>
<evidence type="ECO:0000256" key="7">
    <source>
        <dbReference type="ARBA" id="ARBA00023224"/>
    </source>
</evidence>
<dbReference type="EMBL" id="CAJNOQ010005295">
    <property type="protein sequence ID" value="CAF1093347.1"/>
    <property type="molecule type" value="Genomic_DNA"/>
</dbReference>
<feature type="transmembrane region" description="Helical" evidence="8">
    <location>
        <begin position="243"/>
        <end position="262"/>
    </location>
</feature>
<dbReference type="PRINTS" id="PR00237">
    <property type="entry name" value="GPCRRHODOPSN"/>
</dbReference>
<feature type="domain" description="G-protein coupled receptors family 1 profile" evidence="9">
    <location>
        <begin position="48"/>
        <end position="314"/>
    </location>
</feature>
<feature type="transmembrane region" description="Helical" evidence="8">
    <location>
        <begin position="294"/>
        <end position="319"/>
    </location>
</feature>
<feature type="transmembrane region" description="Helical" evidence="8">
    <location>
        <begin position="325"/>
        <end position="346"/>
    </location>
</feature>
<evidence type="ECO:0000313" key="11">
    <source>
        <dbReference type="EMBL" id="CAF3858728.1"/>
    </source>
</evidence>
<feature type="transmembrane region" description="Helical" evidence="8">
    <location>
        <begin position="69"/>
        <end position="93"/>
    </location>
</feature>
<name>A0A814NM54_9BILA</name>
<keyword evidence="12" id="KW-1185">Reference proteome</keyword>
<feature type="transmembrane region" description="Helical" evidence="8">
    <location>
        <begin position="148"/>
        <end position="169"/>
    </location>
</feature>
<dbReference type="PROSITE" id="PS50262">
    <property type="entry name" value="G_PROTEIN_RECEP_F1_2"/>
    <property type="match status" value="1"/>
</dbReference>
<evidence type="ECO:0000256" key="8">
    <source>
        <dbReference type="SAM" id="Phobius"/>
    </source>
</evidence>
<protein>
    <recommendedName>
        <fullName evidence="9">G-protein coupled receptors family 1 profile domain-containing protein</fullName>
    </recommendedName>
</protein>
<keyword evidence="6" id="KW-0675">Receptor</keyword>
<keyword evidence="2 8" id="KW-0812">Transmembrane</keyword>
<evidence type="ECO:0000313" key="12">
    <source>
        <dbReference type="Proteomes" id="UP000663829"/>
    </source>
</evidence>
<keyword evidence="3 8" id="KW-1133">Transmembrane helix</keyword>
<evidence type="ECO:0000256" key="6">
    <source>
        <dbReference type="ARBA" id="ARBA00023170"/>
    </source>
</evidence>
<dbReference type="EMBL" id="CAJOBC010005295">
    <property type="protein sequence ID" value="CAF3858728.1"/>
    <property type="molecule type" value="Genomic_DNA"/>
</dbReference>
<evidence type="ECO:0000256" key="1">
    <source>
        <dbReference type="ARBA" id="ARBA00004141"/>
    </source>
</evidence>
<evidence type="ECO:0000313" key="10">
    <source>
        <dbReference type="EMBL" id="CAF1093347.1"/>
    </source>
</evidence>
<evidence type="ECO:0000256" key="2">
    <source>
        <dbReference type="ARBA" id="ARBA00022692"/>
    </source>
</evidence>
<dbReference type="PANTHER" id="PTHR45695:SF9">
    <property type="entry name" value="LEUCOKININ RECEPTOR"/>
    <property type="match status" value="1"/>
</dbReference>
<dbReference type="Proteomes" id="UP000681722">
    <property type="component" value="Unassembled WGS sequence"/>
</dbReference>
<dbReference type="OrthoDB" id="10037617at2759"/>
<dbReference type="GO" id="GO:0005886">
    <property type="term" value="C:plasma membrane"/>
    <property type="evidence" value="ECO:0007669"/>
    <property type="project" value="TreeGrafter"/>
</dbReference>
<evidence type="ECO:0000256" key="4">
    <source>
        <dbReference type="ARBA" id="ARBA00023040"/>
    </source>
</evidence>
<keyword evidence="7" id="KW-0807">Transducer</keyword>
<keyword evidence="4" id="KW-0297">G-protein coupled receptor</keyword>
<dbReference type="Proteomes" id="UP000663829">
    <property type="component" value="Unassembled WGS sequence"/>
</dbReference>
<dbReference type="InterPro" id="IPR000276">
    <property type="entry name" value="GPCR_Rhodpsn"/>
</dbReference>
<comment type="subcellular location">
    <subcellularLocation>
        <location evidence="1">Membrane</location>
        <topology evidence="1">Multi-pass membrane protein</topology>
    </subcellularLocation>
</comment>
<reference evidence="10" key="1">
    <citation type="submission" date="2021-02" db="EMBL/GenBank/DDBJ databases">
        <authorList>
            <person name="Nowell W R."/>
        </authorList>
    </citation>
    <scope>NUCLEOTIDE SEQUENCE</scope>
</reference>
<gene>
    <name evidence="10" type="ORF">GPM918_LOCUS18376</name>
    <name evidence="11" type="ORF">SRO942_LOCUS18373</name>
</gene>
<dbReference type="GO" id="GO:0004930">
    <property type="term" value="F:G protein-coupled receptor activity"/>
    <property type="evidence" value="ECO:0007669"/>
    <property type="project" value="UniProtKB-KW"/>
</dbReference>
<feature type="transmembrane region" description="Helical" evidence="8">
    <location>
        <begin position="105"/>
        <end position="127"/>
    </location>
</feature>
<proteinExistence type="predicted"/>
<dbReference type="Gene3D" id="1.20.1070.10">
    <property type="entry name" value="Rhodopsin 7-helix transmembrane proteins"/>
    <property type="match status" value="1"/>
</dbReference>
<evidence type="ECO:0000259" key="9">
    <source>
        <dbReference type="PROSITE" id="PS50262"/>
    </source>
</evidence>
<organism evidence="10 12">
    <name type="scientific">Didymodactylos carnosus</name>
    <dbReference type="NCBI Taxonomy" id="1234261"/>
    <lineage>
        <taxon>Eukaryota</taxon>
        <taxon>Metazoa</taxon>
        <taxon>Spiralia</taxon>
        <taxon>Gnathifera</taxon>
        <taxon>Rotifera</taxon>
        <taxon>Eurotatoria</taxon>
        <taxon>Bdelloidea</taxon>
        <taxon>Philodinida</taxon>
        <taxon>Philodinidae</taxon>
        <taxon>Didymodactylos</taxon>
    </lineage>
</organism>
<evidence type="ECO:0000256" key="5">
    <source>
        <dbReference type="ARBA" id="ARBA00023136"/>
    </source>
</evidence>
<sequence length="431" mass="50774">MDSNQTIDNNVHLLFKYSLTFINLKDLKMYEIIILISYSFMICLSFFTNLIAILVFMFGRRSRTALSPFLLNLSVFNIIMTVYCIPFTITSVIFQRWLYPKYLCIILESLKMFSVSGVLLTLITIAIDRYCVVKYPLECKLYPIHKRNLIALIIIWIISLLIAISWFPARSRPIDEKRLWVSSRKLYESFLDKFIDNQTQLHNDDYLFKKFDYRVINTIQCVPDNRTNSDEVRRTILTFMQTYFIPLFILAFVYLRISAILLRRSSSSTPSKHIYVHSNNDAQFKKKLKQGIKMLVIVIILYALLWLPMNVFQLCLNIFCYPDNPYSHFCGNMLLIQLLYISCHYLTSDIKQLRHRLIQFQTSRKSAQRRLTPQKNAENYRLKDRIDQNHVVPKKLYTSTSNRTKPAAICTYVFTNRTKRTTNDTTAATGK</sequence>
<dbReference type="PANTHER" id="PTHR45695">
    <property type="entry name" value="LEUCOKININ RECEPTOR-RELATED"/>
    <property type="match status" value="1"/>
</dbReference>
<dbReference type="SUPFAM" id="SSF81321">
    <property type="entry name" value="Family A G protein-coupled receptor-like"/>
    <property type="match status" value="1"/>
</dbReference>